<name>A0A0A2T5Z9_9GAMM</name>
<dbReference type="OrthoDB" id="5648104at2"/>
<evidence type="ECO:0000256" key="1">
    <source>
        <dbReference type="SAM" id="SignalP"/>
    </source>
</evidence>
<keyword evidence="3" id="KW-1185">Reference proteome</keyword>
<evidence type="ECO:0000313" key="2">
    <source>
        <dbReference type="EMBL" id="KGP62853.1"/>
    </source>
</evidence>
<feature type="signal peptide" evidence="1">
    <location>
        <begin position="1"/>
        <end position="20"/>
    </location>
</feature>
<dbReference type="AlphaFoldDB" id="A0A0A2T5Z9"/>
<feature type="chain" id="PRO_5001993371" evidence="1">
    <location>
        <begin position="21"/>
        <end position="109"/>
    </location>
</feature>
<proteinExistence type="predicted"/>
<reference evidence="2 3" key="1">
    <citation type="submission" date="2014-05" db="EMBL/GenBank/DDBJ databases">
        <authorList>
            <person name="Rizzardi K."/>
            <person name="Winiecka-Krusnell J."/>
            <person name="Ramliden M."/>
            <person name="Alm E."/>
            <person name="Andersson S."/>
            <person name="Byfors S."/>
        </authorList>
    </citation>
    <scope>NUCLEOTIDE SEQUENCE [LARGE SCALE GENOMIC DNA]</scope>
    <source>
        <strain evidence="2 3">LEGN</strain>
    </source>
</reference>
<dbReference type="RefSeq" id="WP_035890503.1">
    <property type="nucleotide sequence ID" value="NZ_JNCF01000038.1"/>
</dbReference>
<keyword evidence="1" id="KW-0732">Signal</keyword>
<evidence type="ECO:0000313" key="3">
    <source>
        <dbReference type="Proteomes" id="UP000054422"/>
    </source>
</evidence>
<gene>
    <name evidence="2" type="ORF">EP47_14335</name>
</gene>
<organism evidence="2 3">
    <name type="scientific">Legionella norrlandica</name>
    <dbReference type="NCBI Taxonomy" id="1498499"/>
    <lineage>
        <taxon>Bacteria</taxon>
        <taxon>Pseudomonadati</taxon>
        <taxon>Pseudomonadota</taxon>
        <taxon>Gammaproteobacteria</taxon>
        <taxon>Legionellales</taxon>
        <taxon>Legionellaceae</taxon>
        <taxon>Legionella</taxon>
    </lineage>
</organism>
<protein>
    <submittedName>
        <fullName evidence="2">Uncharacterized protein</fullName>
    </submittedName>
</protein>
<comment type="caution">
    <text evidence="2">The sequence shown here is derived from an EMBL/GenBank/DDBJ whole genome shotgun (WGS) entry which is preliminary data.</text>
</comment>
<sequence>MKIIQSVFVSLLLLILANQAFSEKMLVPDNSETPECKYSYDNALQPKTDENVLSAMTQICIERGGMHVLHKILTSESSDEPTGVIFTCIGENPNLVIFNCMFSTSYGDL</sequence>
<dbReference type="EMBL" id="JNCF01000038">
    <property type="protein sequence ID" value="KGP62853.1"/>
    <property type="molecule type" value="Genomic_DNA"/>
</dbReference>
<accession>A0A0A2T5Z9</accession>
<dbReference type="Proteomes" id="UP000054422">
    <property type="component" value="Unassembled WGS sequence"/>
</dbReference>